<gene>
    <name evidence="1" type="ORF">PS710_02264</name>
</gene>
<accession>A0A5E7BVL5</accession>
<evidence type="ECO:0000313" key="1">
    <source>
        <dbReference type="EMBL" id="VVN95979.1"/>
    </source>
</evidence>
<organism evidence="1 2">
    <name type="scientific">Pseudomonas fluorescens</name>
    <dbReference type="NCBI Taxonomy" id="294"/>
    <lineage>
        <taxon>Bacteria</taxon>
        <taxon>Pseudomonadati</taxon>
        <taxon>Pseudomonadota</taxon>
        <taxon>Gammaproteobacteria</taxon>
        <taxon>Pseudomonadales</taxon>
        <taxon>Pseudomonadaceae</taxon>
        <taxon>Pseudomonas</taxon>
    </lineage>
</organism>
<proteinExistence type="predicted"/>
<reference evidence="1 2" key="1">
    <citation type="submission" date="2019-09" db="EMBL/GenBank/DDBJ databases">
        <authorList>
            <person name="Chandra G."/>
            <person name="Truman W A."/>
        </authorList>
    </citation>
    <scope>NUCLEOTIDE SEQUENCE [LARGE SCALE GENOMIC DNA]</scope>
    <source>
        <strain evidence="1">PS710</strain>
    </source>
</reference>
<protein>
    <submittedName>
        <fullName evidence="1">Uncharacterized protein</fullName>
    </submittedName>
</protein>
<name>A0A5E7BVL5_PSEFL</name>
<dbReference type="EMBL" id="CABVHW010000006">
    <property type="protein sequence ID" value="VVN95979.1"/>
    <property type="molecule type" value="Genomic_DNA"/>
</dbReference>
<dbReference type="Proteomes" id="UP000381093">
    <property type="component" value="Unassembled WGS sequence"/>
</dbReference>
<dbReference type="AlphaFoldDB" id="A0A5E7BVL5"/>
<evidence type="ECO:0000313" key="2">
    <source>
        <dbReference type="Proteomes" id="UP000381093"/>
    </source>
</evidence>
<sequence>MLKIKRSQPAAAPTVGLGTFVESGWLAGRLRCGAAIRQASSYKGSAYTCALHHSSGRALARLQRLILIHPPLHALSLFVNPKFPPPVTLSMLIPAITSAADSIKKNPPLPQTHHSSPMLGVASITQPSLAQGLQRPVVAAPDRRNSDAAALKSMFKDSSDTLGQSPGGCTMSTLNEIAANHARMAKILAGESTEVCERQPQVVGGFEVSSIDEQPHIPLHLIAGAQDNNLGQATGY</sequence>